<gene>
    <name evidence="1" type="primary">b600L</name>
    <name evidence="1" type="ORF">NY2A_b600L</name>
</gene>
<name>A7IXC5_PBCVN</name>
<accession>A7IXC5</accession>
<protein>
    <submittedName>
        <fullName evidence="1">Uncharacterized protein b600L</fullName>
    </submittedName>
</protein>
<organism evidence="1 2">
    <name type="scientific">Paramecium bursaria Chlorella virus NY2A</name>
    <name type="common">PBCV-NY2A</name>
    <dbReference type="NCBI Taxonomy" id="46021"/>
    <lineage>
        <taxon>Viruses</taxon>
        <taxon>Varidnaviria</taxon>
        <taxon>Bamfordvirae</taxon>
        <taxon>Nucleocytoviricota</taxon>
        <taxon>Megaviricetes</taxon>
        <taxon>Algavirales</taxon>
        <taxon>Phycodnaviridae</taxon>
        <taxon>Chlorovirus</taxon>
        <taxon>Chlorovirus americanus</taxon>
    </lineage>
</organism>
<dbReference type="KEGG" id="vg:5659065"/>
<proteinExistence type="predicted"/>
<evidence type="ECO:0000313" key="1">
    <source>
        <dbReference type="EMBL" id="ABT14999.1"/>
    </source>
</evidence>
<reference evidence="1 2" key="1">
    <citation type="journal article" date="2007" name="Virology">
        <title>Sequence and annotation of the 369-kb NY-2A and the 345-kb AR158 viruses that infect Chlorella NC64A.</title>
        <authorList>
            <person name="Fitzgerald L.A."/>
            <person name="Graves M.V."/>
            <person name="Li X."/>
            <person name="Feldblyum T."/>
            <person name="Nierman W.C."/>
            <person name="Van Etten J.L."/>
        </authorList>
    </citation>
    <scope>NUCLEOTIDE SEQUENCE [LARGE SCALE GENOMIC DNA]</scope>
    <source>
        <strain evidence="1 2">NY-2A</strain>
    </source>
</reference>
<dbReference type="EMBL" id="DQ491002">
    <property type="protein sequence ID" value="ABT14999.1"/>
    <property type="molecule type" value="Genomic_DNA"/>
</dbReference>
<sequence>MSSCFSYGIPICGQTKNQTIWCFIKKIIVSTSVLRISISVRDRKTERMLTITVSMTVRRSHDNRASHTKTIKSSKNSKV</sequence>
<evidence type="ECO:0000313" key="2">
    <source>
        <dbReference type="Proteomes" id="UP000202419"/>
    </source>
</evidence>
<dbReference type="RefSeq" id="YP_001497796.1">
    <property type="nucleotide sequence ID" value="NC_009898.1"/>
</dbReference>
<dbReference type="Proteomes" id="UP000202419">
    <property type="component" value="Segment"/>
</dbReference>
<dbReference type="GeneID" id="5659065"/>
<organismHost>
    <name type="scientific">Chlorella</name>
    <dbReference type="NCBI Taxonomy" id="3071"/>
</organismHost>
<keyword evidence="2" id="KW-1185">Reference proteome</keyword>